<name>A0AAV1SRE0_9ROSI</name>
<gene>
    <name evidence="3" type="ORF">DCAF_LOCUS26878</name>
</gene>
<dbReference type="Gene3D" id="2.30.30.490">
    <property type="match status" value="1"/>
</dbReference>
<comment type="caution">
    <text evidence="3">The sequence shown here is derived from an EMBL/GenBank/DDBJ whole genome shotgun (WGS) entry which is preliminary data.</text>
</comment>
<evidence type="ECO:0000256" key="1">
    <source>
        <dbReference type="SAM" id="MobiDB-lite"/>
    </source>
</evidence>
<evidence type="ECO:0000313" key="4">
    <source>
        <dbReference type="Proteomes" id="UP001314170"/>
    </source>
</evidence>
<organism evidence="3 4">
    <name type="scientific">Dovyalis caffra</name>
    <dbReference type="NCBI Taxonomy" id="77055"/>
    <lineage>
        <taxon>Eukaryota</taxon>
        <taxon>Viridiplantae</taxon>
        <taxon>Streptophyta</taxon>
        <taxon>Embryophyta</taxon>
        <taxon>Tracheophyta</taxon>
        <taxon>Spermatophyta</taxon>
        <taxon>Magnoliopsida</taxon>
        <taxon>eudicotyledons</taxon>
        <taxon>Gunneridae</taxon>
        <taxon>Pentapetalae</taxon>
        <taxon>rosids</taxon>
        <taxon>fabids</taxon>
        <taxon>Malpighiales</taxon>
        <taxon>Salicaceae</taxon>
        <taxon>Flacourtieae</taxon>
        <taxon>Dovyalis</taxon>
    </lineage>
</organism>
<dbReference type="FunFam" id="2.30.30.490:FF:000017">
    <property type="entry name" value="Bromo-adjacent homology (BAH) domain-containing protein"/>
    <property type="match status" value="1"/>
</dbReference>
<feature type="compositionally biased region" description="Polar residues" evidence="1">
    <location>
        <begin position="191"/>
        <end position="208"/>
    </location>
</feature>
<dbReference type="PROSITE" id="PS51038">
    <property type="entry name" value="BAH"/>
    <property type="match status" value="1"/>
</dbReference>
<keyword evidence="4" id="KW-1185">Reference proteome</keyword>
<evidence type="ECO:0000259" key="2">
    <source>
        <dbReference type="PROSITE" id="PS51038"/>
    </source>
</evidence>
<dbReference type="PANTHER" id="PTHR47073:SF7">
    <property type="entry name" value="BAH DOMAIN-CONTAINING PROTEIN"/>
    <property type="match status" value="1"/>
</dbReference>
<dbReference type="AlphaFoldDB" id="A0AAV1SRE0"/>
<feature type="region of interest" description="Disordered" evidence="1">
    <location>
        <begin position="166"/>
        <end position="235"/>
    </location>
</feature>
<dbReference type="EMBL" id="CAWUPB010001197">
    <property type="protein sequence ID" value="CAK7356605.1"/>
    <property type="molecule type" value="Genomic_DNA"/>
</dbReference>
<protein>
    <recommendedName>
        <fullName evidence="2">BAH domain-containing protein</fullName>
    </recommendedName>
</protein>
<reference evidence="3 4" key="1">
    <citation type="submission" date="2024-01" db="EMBL/GenBank/DDBJ databases">
        <authorList>
            <person name="Waweru B."/>
        </authorList>
    </citation>
    <scope>NUCLEOTIDE SEQUENCE [LARGE SCALE GENOMIC DNA]</scope>
</reference>
<dbReference type="PANTHER" id="PTHR47073">
    <property type="entry name" value="PROTEIN ANTI-SILENCING 1"/>
    <property type="match status" value="1"/>
</dbReference>
<proteinExistence type="predicted"/>
<dbReference type="Proteomes" id="UP001314170">
    <property type="component" value="Unassembled WGS sequence"/>
</dbReference>
<dbReference type="GO" id="GO:0003723">
    <property type="term" value="F:RNA binding"/>
    <property type="evidence" value="ECO:0007669"/>
    <property type="project" value="TreeGrafter"/>
</dbReference>
<evidence type="ECO:0000313" key="3">
    <source>
        <dbReference type="EMBL" id="CAK7356605.1"/>
    </source>
</evidence>
<feature type="domain" description="BAH" evidence="2">
    <location>
        <begin position="1"/>
        <end position="119"/>
    </location>
</feature>
<feature type="compositionally biased region" description="Basic and acidic residues" evidence="1">
    <location>
        <begin position="166"/>
        <end position="176"/>
    </location>
</feature>
<accession>A0AAV1SRE0</accession>
<dbReference type="GO" id="GO:0003682">
    <property type="term" value="F:chromatin binding"/>
    <property type="evidence" value="ECO:0007669"/>
    <property type="project" value="InterPro"/>
</dbReference>
<dbReference type="InterPro" id="IPR043151">
    <property type="entry name" value="BAH_sf"/>
</dbReference>
<sequence>MSVASGQCDTGINIGKLVQIYETAAHERMVRAVWFFFPRDIRKFLGDYEPKWNEIFLASGKGKGLSNLNRVESIVGKCEVFCASNDQRNPQASKQQLETADYIFYRPFDVGTCRILESFPDQICGLEGWAIVELFFNKRRNQMPGKHGTLKTNVKELSGKSGVMKKMDGRAVKDGKSGSSSNPVVKESKTDTYIGQRQHFSNKPNTSKFSKDPLPPNAARNQPFKKRKLPGMIAK</sequence>
<dbReference type="InterPro" id="IPR001025">
    <property type="entry name" value="BAH_dom"/>
</dbReference>